<evidence type="ECO:0000256" key="4">
    <source>
        <dbReference type="ARBA" id="ARBA00022519"/>
    </source>
</evidence>
<dbReference type="PANTHER" id="PTHR43394">
    <property type="entry name" value="ATP-DEPENDENT PERMEASE MDL1, MITOCHONDRIAL"/>
    <property type="match status" value="1"/>
</dbReference>
<dbReference type="Gene3D" id="3.40.50.300">
    <property type="entry name" value="P-loop containing nucleotide triphosphate hydrolases"/>
    <property type="match status" value="1"/>
</dbReference>
<dbReference type="InterPro" id="IPR011527">
    <property type="entry name" value="ABC1_TM_dom"/>
</dbReference>
<evidence type="ECO:0000256" key="6">
    <source>
        <dbReference type="ARBA" id="ARBA00022741"/>
    </source>
</evidence>
<evidence type="ECO:0000256" key="12">
    <source>
        <dbReference type="SAM" id="Phobius"/>
    </source>
</evidence>
<feature type="domain" description="ABC transmembrane type-1" evidence="14">
    <location>
        <begin position="23"/>
        <end position="304"/>
    </location>
</feature>
<gene>
    <name evidence="15" type="ORF">F958_02800</name>
</gene>
<dbReference type="InterPro" id="IPR039421">
    <property type="entry name" value="Type_1_exporter"/>
</dbReference>
<dbReference type="PROSITE" id="PS50929">
    <property type="entry name" value="ABC_TM1F"/>
    <property type="match status" value="1"/>
</dbReference>
<dbReference type="SUPFAM" id="SSF90123">
    <property type="entry name" value="ABC transporter transmembrane region"/>
    <property type="match status" value="1"/>
</dbReference>
<evidence type="ECO:0000256" key="10">
    <source>
        <dbReference type="ARBA" id="ARBA00023055"/>
    </source>
</evidence>
<keyword evidence="11 12" id="KW-0472">Membrane</keyword>
<dbReference type="InterPro" id="IPR003593">
    <property type="entry name" value="AAA+_ATPase"/>
</dbReference>
<dbReference type="InterPro" id="IPR003439">
    <property type="entry name" value="ABC_transporter-like_ATP-bd"/>
</dbReference>
<keyword evidence="3" id="KW-1003">Cell membrane</keyword>
<evidence type="ECO:0000256" key="7">
    <source>
        <dbReference type="ARBA" id="ARBA00022840"/>
    </source>
</evidence>
<dbReference type="InterPro" id="IPR036640">
    <property type="entry name" value="ABC1_TM_sf"/>
</dbReference>
<evidence type="ECO:0000256" key="8">
    <source>
        <dbReference type="ARBA" id="ARBA00022967"/>
    </source>
</evidence>
<dbReference type="PROSITE" id="PS00211">
    <property type="entry name" value="ABC_TRANSPORTER_1"/>
    <property type="match status" value="1"/>
</dbReference>
<dbReference type="GO" id="GO:0016887">
    <property type="term" value="F:ATP hydrolysis activity"/>
    <property type="evidence" value="ECO:0007669"/>
    <property type="project" value="InterPro"/>
</dbReference>
<evidence type="ECO:0000256" key="11">
    <source>
        <dbReference type="ARBA" id="ARBA00023136"/>
    </source>
</evidence>
<dbReference type="InterPro" id="IPR011917">
    <property type="entry name" value="ABC_transpr_lipidA"/>
</dbReference>
<dbReference type="RefSeq" id="WP_004887490.1">
    <property type="nucleotide sequence ID" value="NZ_KB849570.1"/>
</dbReference>
<keyword evidence="2" id="KW-0813">Transport</keyword>
<dbReference type="Gene3D" id="1.20.1560.10">
    <property type="entry name" value="ABC transporter type 1, transmembrane domain"/>
    <property type="match status" value="1"/>
</dbReference>
<dbReference type="EMBL" id="APPP01000014">
    <property type="protein sequence ID" value="ENV39773.1"/>
    <property type="molecule type" value="Genomic_DNA"/>
</dbReference>
<dbReference type="InterPro" id="IPR017871">
    <property type="entry name" value="ABC_transporter-like_CS"/>
</dbReference>
<reference evidence="15 16" key="1">
    <citation type="submission" date="2013-02" db="EMBL/GenBank/DDBJ databases">
        <title>The Genome Sequence of Acinetobacter nosocomialis NIPH 386.</title>
        <authorList>
            <consortium name="The Broad Institute Genome Sequencing Platform"/>
            <consortium name="The Broad Institute Genome Sequencing Center for Infectious Disease"/>
            <person name="Cerqueira G."/>
            <person name="Feldgarden M."/>
            <person name="Courvalin P."/>
            <person name="Perichon B."/>
            <person name="Grillot-Courvalin C."/>
            <person name="Clermont D."/>
            <person name="Rocha E."/>
            <person name="Yoon E.-J."/>
            <person name="Nemec A."/>
            <person name="Walker B."/>
            <person name="Young S.K."/>
            <person name="Zeng Q."/>
            <person name="Gargeya S."/>
            <person name="Fitzgerald M."/>
            <person name="Haas B."/>
            <person name="Abouelleil A."/>
            <person name="Alvarado L."/>
            <person name="Arachchi H.M."/>
            <person name="Berlin A.M."/>
            <person name="Chapman S.B."/>
            <person name="Dewar J."/>
            <person name="Goldberg J."/>
            <person name="Griggs A."/>
            <person name="Gujja S."/>
            <person name="Hansen M."/>
            <person name="Howarth C."/>
            <person name="Imamovic A."/>
            <person name="Larimer J."/>
            <person name="McCowan C."/>
            <person name="Murphy C."/>
            <person name="Neiman D."/>
            <person name="Pearson M."/>
            <person name="Priest M."/>
            <person name="Roberts A."/>
            <person name="Saif S."/>
            <person name="Shea T."/>
            <person name="Sisk P."/>
            <person name="Sykes S."/>
            <person name="Wortman J."/>
            <person name="Nusbaum C."/>
            <person name="Birren B."/>
        </authorList>
    </citation>
    <scope>NUCLEOTIDE SEQUENCE [LARGE SCALE GENOMIC DNA]</scope>
    <source>
        <strain evidence="15 16">NIPH 386</strain>
    </source>
</reference>
<evidence type="ECO:0000256" key="5">
    <source>
        <dbReference type="ARBA" id="ARBA00022692"/>
    </source>
</evidence>
<keyword evidence="6" id="KW-0547">Nucleotide-binding</keyword>
<evidence type="ECO:0000313" key="16">
    <source>
        <dbReference type="Proteomes" id="UP000013028"/>
    </source>
</evidence>
<dbReference type="SUPFAM" id="SSF52540">
    <property type="entry name" value="P-loop containing nucleoside triphosphate hydrolases"/>
    <property type="match status" value="1"/>
</dbReference>
<dbReference type="PROSITE" id="PS50893">
    <property type="entry name" value="ABC_TRANSPORTER_2"/>
    <property type="match status" value="1"/>
</dbReference>
<evidence type="ECO:0000256" key="9">
    <source>
        <dbReference type="ARBA" id="ARBA00022989"/>
    </source>
</evidence>
<keyword evidence="8" id="KW-1278">Translocase</keyword>
<protein>
    <submittedName>
        <fullName evidence="15">Lipid A export ATP-binding/permease MsbA</fullName>
    </submittedName>
</protein>
<keyword evidence="9 12" id="KW-1133">Transmembrane helix</keyword>
<feature type="transmembrane region" description="Helical" evidence="12">
    <location>
        <begin position="18"/>
        <end position="39"/>
    </location>
</feature>
<evidence type="ECO:0000256" key="3">
    <source>
        <dbReference type="ARBA" id="ARBA00022475"/>
    </source>
</evidence>
<comment type="subcellular location">
    <subcellularLocation>
        <location evidence="1">Cell membrane</location>
        <topology evidence="1">Multi-pass membrane protein</topology>
    </subcellularLocation>
</comment>
<comment type="caution">
    <text evidence="15">The sequence shown here is derived from an EMBL/GenBank/DDBJ whole genome shotgun (WGS) entry which is preliminary data.</text>
</comment>
<evidence type="ECO:0000259" key="13">
    <source>
        <dbReference type="PROSITE" id="PS50893"/>
    </source>
</evidence>
<evidence type="ECO:0000256" key="2">
    <source>
        <dbReference type="ARBA" id="ARBA00022448"/>
    </source>
</evidence>
<organism evidence="15 16">
    <name type="scientific">Acinetobacter nosocomialis NIPH 386</name>
    <dbReference type="NCBI Taxonomy" id="1217985"/>
    <lineage>
        <taxon>Bacteria</taxon>
        <taxon>Pseudomonadati</taxon>
        <taxon>Pseudomonadota</taxon>
        <taxon>Gammaproteobacteria</taxon>
        <taxon>Moraxellales</taxon>
        <taxon>Moraxellaceae</taxon>
        <taxon>Acinetobacter</taxon>
        <taxon>Acinetobacter calcoaceticus/baumannii complex</taxon>
    </lineage>
</organism>
<dbReference type="Pfam" id="PF00005">
    <property type="entry name" value="ABC_tran"/>
    <property type="match status" value="1"/>
</dbReference>
<proteinExistence type="predicted"/>
<dbReference type="InterPro" id="IPR027417">
    <property type="entry name" value="P-loop_NTPase"/>
</dbReference>
<dbReference type="SMART" id="SM00382">
    <property type="entry name" value="AAA"/>
    <property type="match status" value="1"/>
</dbReference>
<feature type="transmembrane region" description="Helical" evidence="12">
    <location>
        <begin position="60"/>
        <end position="82"/>
    </location>
</feature>
<feature type="transmembrane region" description="Helical" evidence="12">
    <location>
        <begin position="244"/>
        <end position="265"/>
    </location>
</feature>
<evidence type="ECO:0000313" key="15">
    <source>
        <dbReference type="EMBL" id="ENV39773.1"/>
    </source>
</evidence>
<evidence type="ECO:0000256" key="1">
    <source>
        <dbReference type="ARBA" id="ARBA00004651"/>
    </source>
</evidence>
<dbReference type="Proteomes" id="UP000013028">
    <property type="component" value="Unassembled WGS sequence"/>
</dbReference>
<dbReference type="PANTHER" id="PTHR43394:SF1">
    <property type="entry name" value="ATP-BINDING CASSETTE SUB-FAMILY B MEMBER 10, MITOCHONDRIAL"/>
    <property type="match status" value="1"/>
</dbReference>
<dbReference type="GO" id="GO:0005886">
    <property type="term" value="C:plasma membrane"/>
    <property type="evidence" value="ECO:0007669"/>
    <property type="project" value="UniProtKB-SubCell"/>
</dbReference>
<dbReference type="NCBIfam" id="TIGR02203">
    <property type="entry name" value="MsbA_lipidA"/>
    <property type="match status" value="1"/>
</dbReference>
<dbReference type="Pfam" id="PF00664">
    <property type="entry name" value="ABC_membrane"/>
    <property type="match status" value="1"/>
</dbReference>
<keyword evidence="10" id="KW-0445">Lipid transport</keyword>
<keyword evidence="5 12" id="KW-0812">Transmembrane</keyword>
<name>A0AAV3IJF6_ACINO</name>
<dbReference type="AlphaFoldDB" id="A0AAV3IJF6"/>
<dbReference type="GO" id="GO:0015421">
    <property type="term" value="F:ABC-type oligopeptide transporter activity"/>
    <property type="evidence" value="ECO:0007669"/>
    <property type="project" value="TreeGrafter"/>
</dbReference>
<feature type="domain" description="ABC transporter" evidence="13">
    <location>
        <begin position="335"/>
        <end position="570"/>
    </location>
</feature>
<evidence type="ECO:0000259" key="14">
    <source>
        <dbReference type="PROSITE" id="PS50929"/>
    </source>
</evidence>
<accession>A0AAV3IJF6</accession>
<keyword evidence="7 15" id="KW-0067">ATP-binding</keyword>
<sequence>MNQDFKVYLRLISYLKPYWGVALLVLIGFGMNSATEVSVAKLIKFIIDAIQNASRADLDWFPLLIILLVFFRGLGLFMGGYYTAVISRSLVFSIRQEVYAKLLRLPAQYYLDNSSGHITAKIMYNVEQLTAASSESLKTIVRDGMITLGLLGYLFYTNWRLTLCIMVFLPIIGVLVRKASKRMRKLSLQVQDTMGDVNHVVQESISGNAVVKSFAGEDSEQERFYKSSEENLKRGLKMVIVQNLNSPVVQVVMACAMALIVWLALRPQILGNTSAGEFVAYITAAGLLSKPVKNLTDINEKLQRGLAAAHSVFELLDLPEEENTGQLKSQLQGAIRFDHVVLNYADGTQAIKDFSLNIRPGETVALVGRSGAGKTSLVNMLVRFQEVSSGQIYLDDLPIRDIELSSLRTQIAMVNQQVVLFNRTVRENIAYGQLHNASDEEVIAAAKAAYAHDFIMNLPNGYDTVLGAQGLNLSGGQRQRIAIARAILKNAPILILDEATSALDNESEHFIQQAFDEAMQDRTTIVIAHRLSTIENADRIVVLDRGQIVEQGTHQELLAKHGAYYQLHQRNFEDN</sequence>
<dbReference type="FunFam" id="3.40.50.300:FF:000218">
    <property type="entry name" value="Multidrug ABC transporter ATP-binding protein"/>
    <property type="match status" value="1"/>
</dbReference>
<dbReference type="GO" id="GO:0034040">
    <property type="term" value="F:ATPase-coupled lipid transmembrane transporter activity"/>
    <property type="evidence" value="ECO:0007669"/>
    <property type="project" value="InterPro"/>
</dbReference>
<dbReference type="GO" id="GO:0005524">
    <property type="term" value="F:ATP binding"/>
    <property type="evidence" value="ECO:0007669"/>
    <property type="project" value="UniProtKB-KW"/>
</dbReference>
<dbReference type="CDD" id="cd18552">
    <property type="entry name" value="ABC_6TM_MsbA_like"/>
    <property type="match status" value="1"/>
</dbReference>
<keyword evidence="4" id="KW-0997">Cell inner membrane</keyword>
<feature type="transmembrane region" description="Helical" evidence="12">
    <location>
        <begin position="159"/>
        <end position="176"/>
    </location>
</feature>